<keyword evidence="5 8" id="KW-1133">Transmembrane helix</keyword>
<evidence type="ECO:0000256" key="3">
    <source>
        <dbReference type="ARBA" id="ARBA00022679"/>
    </source>
</evidence>
<feature type="transmembrane region" description="Helical" evidence="8">
    <location>
        <begin position="217"/>
        <end position="238"/>
    </location>
</feature>
<dbReference type="RefSeq" id="WP_104829374.1">
    <property type="nucleotide sequence ID" value="NZ_PJCH01000005.1"/>
</dbReference>
<feature type="transmembrane region" description="Helical" evidence="8">
    <location>
        <begin position="352"/>
        <end position="369"/>
    </location>
</feature>
<dbReference type="GO" id="GO:0016758">
    <property type="term" value="F:hexosyltransferase activity"/>
    <property type="evidence" value="ECO:0007669"/>
    <property type="project" value="InterPro"/>
</dbReference>
<sequence length="401" mass="41964">MNLAVFNRADGAADIRLTALQAKVGAIAVILPLLAVGIAQIVLAKNYITPAGPPLGGDFITFWTAAKAAVAGQATTIYDVETFREWLARLAPGGEGTRFTWQYPPTYFLIIGLLAFLPYGLAYAVWTGGGFACFAAATRAAGLRGLALFLVIAAPATFQAVITGQNGFLTATLLLGATLMPDKRPLLAGACAAALTVKPQLGLLIPIAYAAGGHWRAFGYAAGGAVVFAGASVAAFGVEAWTAFFASIMTAGGNIASGVMPLFKMPTVFAALSLAGVPAPIALAFHLLGAGAAMWATWRVWRESDNRALKAAVVCAGAFLVAPYAYYYELVIMAAPIALLAVEASREGWRRYDHLLLAGLFLVPMILPGTPTQDGFNLAFVATVLAFIFVLRRMQPQSLTA</sequence>
<dbReference type="Proteomes" id="UP000239504">
    <property type="component" value="Unassembled WGS sequence"/>
</dbReference>
<comment type="similarity">
    <text evidence="7">Belongs to the glycosyltransferase 87 family.</text>
</comment>
<protein>
    <recommendedName>
        <fullName evidence="11">DUF2029 domain-containing protein</fullName>
    </recommendedName>
</protein>
<evidence type="ECO:0000256" key="8">
    <source>
        <dbReference type="SAM" id="Phobius"/>
    </source>
</evidence>
<accession>A0A2S7K6L9</accession>
<dbReference type="AlphaFoldDB" id="A0A2S7K6L9"/>
<keyword evidence="6 8" id="KW-0472">Membrane</keyword>
<evidence type="ECO:0000313" key="10">
    <source>
        <dbReference type="Proteomes" id="UP000239504"/>
    </source>
</evidence>
<evidence type="ECO:0000256" key="5">
    <source>
        <dbReference type="ARBA" id="ARBA00022989"/>
    </source>
</evidence>
<feature type="transmembrane region" description="Helical" evidence="8">
    <location>
        <begin position="244"/>
        <end position="263"/>
    </location>
</feature>
<dbReference type="InterPro" id="IPR018584">
    <property type="entry name" value="GT87"/>
</dbReference>
<dbReference type="Pfam" id="PF09594">
    <property type="entry name" value="GT87"/>
    <property type="match status" value="1"/>
</dbReference>
<feature type="transmembrane region" description="Helical" evidence="8">
    <location>
        <begin position="146"/>
        <end position="166"/>
    </location>
</feature>
<gene>
    <name evidence="9" type="ORF">CW354_07365</name>
</gene>
<keyword evidence="2" id="KW-1003">Cell membrane</keyword>
<dbReference type="EMBL" id="PJCH01000005">
    <property type="protein sequence ID" value="PQA88129.1"/>
    <property type="molecule type" value="Genomic_DNA"/>
</dbReference>
<proteinExistence type="inferred from homology"/>
<feature type="transmembrane region" description="Helical" evidence="8">
    <location>
        <begin position="24"/>
        <end position="43"/>
    </location>
</feature>
<feature type="transmembrane region" description="Helical" evidence="8">
    <location>
        <begin position="270"/>
        <end position="296"/>
    </location>
</feature>
<comment type="subcellular location">
    <subcellularLocation>
        <location evidence="1">Cell membrane</location>
        <topology evidence="1">Multi-pass membrane protein</topology>
    </subcellularLocation>
</comment>
<evidence type="ECO:0000256" key="1">
    <source>
        <dbReference type="ARBA" id="ARBA00004651"/>
    </source>
</evidence>
<evidence type="ECO:0000256" key="7">
    <source>
        <dbReference type="ARBA" id="ARBA00024033"/>
    </source>
</evidence>
<evidence type="ECO:0008006" key="11">
    <source>
        <dbReference type="Google" id="ProtNLM"/>
    </source>
</evidence>
<comment type="caution">
    <text evidence="9">The sequence shown here is derived from an EMBL/GenBank/DDBJ whole genome shotgun (WGS) entry which is preliminary data.</text>
</comment>
<evidence type="ECO:0000256" key="4">
    <source>
        <dbReference type="ARBA" id="ARBA00022692"/>
    </source>
</evidence>
<feature type="transmembrane region" description="Helical" evidence="8">
    <location>
        <begin position="375"/>
        <end position="391"/>
    </location>
</feature>
<keyword evidence="4 8" id="KW-0812">Transmembrane</keyword>
<feature type="transmembrane region" description="Helical" evidence="8">
    <location>
        <begin position="107"/>
        <end position="134"/>
    </location>
</feature>
<dbReference type="OrthoDB" id="7679563at2"/>
<evidence type="ECO:0000313" key="9">
    <source>
        <dbReference type="EMBL" id="PQA88129.1"/>
    </source>
</evidence>
<reference evidence="9 10" key="1">
    <citation type="submission" date="2017-12" db="EMBL/GenBank/DDBJ databases">
        <authorList>
            <person name="Hurst M.R.H."/>
        </authorList>
    </citation>
    <scope>NUCLEOTIDE SEQUENCE [LARGE SCALE GENOMIC DNA]</scope>
    <source>
        <strain evidence="9 10">SY-3-19</strain>
    </source>
</reference>
<keyword evidence="3" id="KW-0808">Transferase</keyword>
<feature type="transmembrane region" description="Helical" evidence="8">
    <location>
        <begin position="186"/>
        <end position="210"/>
    </location>
</feature>
<name>A0A2S7K6L9_9PROT</name>
<evidence type="ECO:0000256" key="6">
    <source>
        <dbReference type="ARBA" id="ARBA00023136"/>
    </source>
</evidence>
<evidence type="ECO:0000256" key="2">
    <source>
        <dbReference type="ARBA" id="ARBA00022475"/>
    </source>
</evidence>
<organism evidence="9 10">
    <name type="scientific">Hyphococcus luteus</name>
    <dbReference type="NCBI Taxonomy" id="2058213"/>
    <lineage>
        <taxon>Bacteria</taxon>
        <taxon>Pseudomonadati</taxon>
        <taxon>Pseudomonadota</taxon>
        <taxon>Alphaproteobacteria</taxon>
        <taxon>Parvularculales</taxon>
        <taxon>Parvularculaceae</taxon>
        <taxon>Hyphococcus</taxon>
    </lineage>
</organism>
<keyword evidence="10" id="KW-1185">Reference proteome</keyword>
<dbReference type="GO" id="GO:0005886">
    <property type="term" value="C:plasma membrane"/>
    <property type="evidence" value="ECO:0007669"/>
    <property type="project" value="UniProtKB-SubCell"/>
</dbReference>
<feature type="transmembrane region" description="Helical" evidence="8">
    <location>
        <begin position="308"/>
        <end position="340"/>
    </location>
</feature>